<feature type="transmembrane region" description="Helical" evidence="6">
    <location>
        <begin position="713"/>
        <end position="741"/>
    </location>
</feature>
<evidence type="ECO:0000259" key="8">
    <source>
        <dbReference type="Pfam" id="PF12704"/>
    </source>
</evidence>
<keyword evidence="2" id="KW-1003">Cell membrane</keyword>
<dbReference type="Pfam" id="PF12704">
    <property type="entry name" value="MacB_PCD"/>
    <property type="match status" value="2"/>
</dbReference>
<evidence type="ECO:0000313" key="10">
    <source>
        <dbReference type="Proteomes" id="UP000223913"/>
    </source>
</evidence>
<feature type="domain" description="ABC3 transporter permease C-terminal" evidence="7">
    <location>
        <begin position="680"/>
        <end position="793"/>
    </location>
</feature>
<dbReference type="InterPro" id="IPR003838">
    <property type="entry name" value="ABC3_permease_C"/>
</dbReference>
<feature type="transmembrane region" description="Helical" evidence="6">
    <location>
        <begin position="677"/>
        <end position="701"/>
    </location>
</feature>
<feature type="transmembrane region" description="Helical" evidence="6">
    <location>
        <begin position="761"/>
        <end position="783"/>
    </location>
</feature>
<feature type="transmembrane region" description="Helical" evidence="6">
    <location>
        <begin position="383"/>
        <end position="408"/>
    </location>
</feature>
<keyword evidence="10" id="KW-1185">Reference proteome</keyword>
<reference evidence="9 10" key="1">
    <citation type="submission" date="2017-10" db="EMBL/GenBank/DDBJ databases">
        <title>The draft genome sequence of Lewinella nigricans NBRC 102662.</title>
        <authorList>
            <person name="Wang K."/>
        </authorList>
    </citation>
    <scope>NUCLEOTIDE SEQUENCE [LARGE SCALE GENOMIC DNA]</scope>
    <source>
        <strain evidence="9 10">NBRC 102662</strain>
    </source>
</reference>
<dbReference type="PANTHER" id="PTHR30572:SF18">
    <property type="entry name" value="ABC-TYPE MACROLIDE FAMILY EXPORT SYSTEM PERMEASE COMPONENT 2"/>
    <property type="match status" value="1"/>
</dbReference>
<dbReference type="GO" id="GO:0022857">
    <property type="term" value="F:transmembrane transporter activity"/>
    <property type="evidence" value="ECO:0007669"/>
    <property type="project" value="TreeGrafter"/>
</dbReference>
<name>A0A2D0N6N3_FLAN2</name>
<keyword evidence="5 6" id="KW-0472">Membrane</keyword>
<sequence>MFRNYLLISFRQLRKNLLTSGLNIAGLATGIAVCLFIAVWLERELSYDDFHPDGDRIYRIVNTFTSESESFSQAPSGPALGAQLPDNLPEIEAACRYFDGAGQLTVGDKKFFEEDIQIADSSFFHFFNFPLLQGLPGEVLSEVDQIVLTESLAKKYFGNYDPVGQTIQYGEDEMLTVSGVAADPPANSQIQFSAIIPMDYMYRYAEENYGGFNINEMWVGGWMYTYVRLRNPAEWQESEVRVNAVVAEHSKEAWEENQMSYTYALQPLRDIHLDSDLRYDLPSNGSRARVWMFGSVGLMVLLLACINYMNLATAGALKRAKETGIRKVVGARRSELVRQFLTDSVTMVFLSTAIGLLLFRLFLPAFSDLTGQTYQFAISWGNVLILLGFALGLGVLSGLYPAFVLSGFKPVSILKGSFQRNPEGVWMRKGLVVFQFVTTMVLIAGIMIIRQQMSFVQSKELGYQGDAVISVNYRGFDAVNRQMETLRSELLKSPAILATARHGGNVVGGLGNDWTTTENLEGEEISTSAYILSADPDYFATYGMELAAGRFFSGSIATDSTKAVLVNEAAVRTFGWEKPENAIGKPFGKGDNTRRVVGVVKDFHFESLHKPVEALVISFARSGSRLSLRVDRANVKDAVRHLETTWQRMLPDLPLDYAFVDSQVAEQYGNEQVMGTLFLLFSSLSLFIACLGLFGLVTFMAEQKVKEIGIRKVLGATVSGIVALLSRDFLKLVLIAMLIAAPLAWYFMERWLQDFAYRIDIHWWVFVLAGATAMAIALLTVGLRSLKAAFTNPVESLRSE</sequence>
<accession>A0A2D0N6N3</accession>
<gene>
    <name evidence="9" type="ORF">CRP01_23255</name>
</gene>
<evidence type="ECO:0000256" key="2">
    <source>
        <dbReference type="ARBA" id="ARBA00022475"/>
    </source>
</evidence>
<keyword evidence="4 6" id="KW-1133">Transmembrane helix</keyword>
<evidence type="ECO:0000256" key="3">
    <source>
        <dbReference type="ARBA" id="ARBA00022692"/>
    </source>
</evidence>
<dbReference type="OrthoDB" id="916504at2"/>
<evidence type="ECO:0008006" key="11">
    <source>
        <dbReference type="Google" id="ProtNLM"/>
    </source>
</evidence>
<feature type="transmembrane region" description="Helical" evidence="6">
    <location>
        <begin position="340"/>
        <end position="363"/>
    </location>
</feature>
<evidence type="ECO:0000256" key="4">
    <source>
        <dbReference type="ARBA" id="ARBA00022989"/>
    </source>
</evidence>
<dbReference type="GO" id="GO:0005886">
    <property type="term" value="C:plasma membrane"/>
    <property type="evidence" value="ECO:0007669"/>
    <property type="project" value="UniProtKB-SubCell"/>
</dbReference>
<dbReference type="EMBL" id="PDUD01000027">
    <property type="protein sequence ID" value="PHN04117.1"/>
    <property type="molecule type" value="Genomic_DNA"/>
</dbReference>
<proteinExistence type="predicted"/>
<dbReference type="PANTHER" id="PTHR30572">
    <property type="entry name" value="MEMBRANE COMPONENT OF TRANSPORTER-RELATED"/>
    <property type="match status" value="1"/>
</dbReference>
<feature type="transmembrane region" description="Helical" evidence="6">
    <location>
        <begin position="429"/>
        <end position="449"/>
    </location>
</feature>
<feature type="transmembrane region" description="Helical" evidence="6">
    <location>
        <begin position="21"/>
        <end position="41"/>
    </location>
</feature>
<comment type="subcellular location">
    <subcellularLocation>
        <location evidence="1">Cell membrane</location>
        <topology evidence="1">Multi-pass membrane protein</topology>
    </subcellularLocation>
</comment>
<dbReference type="AlphaFoldDB" id="A0A2D0N6N3"/>
<feature type="domain" description="MacB-like periplasmic core" evidence="8">
    <location>
        <begin position="467"/>
        <end position="622"/>
    </location>
</feature>
<feature type="domain" description="ABC3 transporter permease C-terminal" evidence="7">
    <location>
        <begin position="295"/>
        <end position="407"/>
    </location>
</feature>
<feature type="transmembrane region" description="Helical" evidence="6">
    <location>
        <begin position="290"/>
        <end position="311"/>
    </location>
</feature>
<dbReference type="InterPro" id="IPR025857">
    <property type="entry name" value="MacB_PCD"/>
</dbReference>
<keyword evidence="3 6" id="KW-0812">Transmembrane</keyword>
<dbReference type="Proteomes" id="UP000223913">
    <property type="component" value="Unassembled WGS sequence"/>
</dbReference>
<dbReference type="Pfam" id="PF02687">
    <property type="entry name" value="FtsX"/>
    <property type="match status" value="2"/>
</dbReference>
<feature type="domain" description="MacB-like periplasmic core" evidence="8">
    <location>
        <begin position="20"/>
        <end position="241"/>
    </location>
</feature>
<comment type="caution">
    <text evidence="9">The sequence shown here is derived from an EMBL/GenBank/DDBJ whole genome shotgun (WGS) entry which is preliminary data.</text>
</comment>
<organism evidence="9 10">
    <name type="scientific">Flavilitoribacter nigricans (strain ATCC 23147 / DSM 23189 / NBRC 102662 / NCIMB 1420 / SS-2)</name>
    <name type="common">Lewinella nigricans</name>
    <dbReference type="NCBI Taxonomy" id="1122177"/>
    <lineage>
        <taxon>Bacteria</taxon>
        <taxon>Pseudomonadati</taxon>
        <taxon>Bacteroidota</taxon>
        <taxon>Saprospiria</taxon>
        <taxon>Saprospirales</taxon>
        <taxon>Lewinellaceae</taxon>
        <taxon>Flavilitoribacter</taxon>
    </lineage>
</organism>
<evidence type="ECO:0000256" key="5">
    <source>
        <dbReference type="ARBA" id="ARBA00023136"/>
    </source>
</evidence>
<evidence type="ECO:0000313" key="9">
    <source>
        <dbReference type="EMBL" id="PHN04117.1"/>
    </source>
</evidence>
<evidence type="ECO:0000256" key="1">
    <source>
        <dbReference type="ARBA" id="ARBA00004651"/>
    </source>
</evidence>
<protein>
    <recommendedName>
        <fullName evidence="11">ABC transporter permease</fullName>
    </recommendedName>
</protein>
<dbReference type="RefSeq" id="WP_099152503.1">
    <property type="nucleotide sequence ID" value="NZ_PDUD01000027.1"/>
</dbReference>
<evidence type="ECO:0000259" key="7">
    <source>
        <dbReference type="Pfam" id="PF02687"/>
    </source>
</evidence>
<dbReference type="InterPro" id="IPR050250">
    <property type="entry name" value="Macrolide_Exporter_MacB"/>
</dbReference>
<evidence type="ECO:0000256" key="6">
    <source>
        <dbReference type="SAM" id="Phobius"/>
    </source>
</evidence>